<evidence type="ECO:0000259" key="3">
    <source>
        <dbReference type="PROSITE" id="PS50006"/>
    </source>
</evidence>
<dbReference type="SMART" id="SM00240">
    <property type="entry name" value="FHA"/>
    <property type="match status" value="1"/>
</dbReference>
<organism evidence="4 5">
    <name type="scientific">Nesterenkonia aethiopica</name>
    <dbReference type="NCBI Taxonomy" id="269144"/>
    <lineage>
        <taxon>Bacteria</taxon>
        <taxon>Bacillati</taxon>
        <taxon>Actinomycetota</taxon>
        <taxon>Actinomycetes</taxon>
        <taxon>Micrococcales</taxon>
        <taxon>Micrococcaceae</taxon>
        <taxon>Nesterenkonia</taxon>
    </lineage>
</organism>
<evidence type="ECO:0000256" key="2">
    <source>
        <dbReference type="SAM" id="MobiDB-lite"/>
    </source>
</evidence>
<keyword evidence="5" id="KW-1185">Reference proteome</keyword>
<protein>
    <submittedName>
        <fullName evidence="4">DUF3662 and FHA domain-containing protein</fullName>
    </submittedName>
</protein>
<feature type="compositionally biased region" description="Low complexity" evidence="2">
    <location>
        <begin position="125"/>
        <end position="156"/>
    </location>
</feature>
<proteinExistence type="predicted"/>
<feature type="region of interest" description="Disordered" evidence="2">
    <location>
        <begin position="118"/>
        <end position="156"/>
    </location>
</feature>
<accession>A0ABP6M2Z5</accession>
<evidence type="ECO:0000313" key="4">
    <source>
        <dbReference type="EMBL" id="GAA3074389.1"/>
    </source>
</evidence>
<dbReference type="Pfam" id="PF00498">
    <property type="entry name" value="FHA"/>
    <property type="match status" value="1"/>
</dbReference>
<dbReference type="Pfam" id="PF12401">
    <property type="entry name" value="FhaA_N"/>
    <property type="match status" value="1"/>
</dbReference>
<dbReference type="InterPro" id="IPR050923">
    <property type="entry name" value="Cell_Proc_Reg/RNA_Proc"/>
</dbReference>
<dbReference type="PANTHER" id="PTHR23308">
    <property type="entry name" value="NUCLEAR INHIBITOR OF PROTEIN PHOSPHATASE-1"/>
    <property type="match status" value="1"/>
</dbReference>
<sequence length="276" mass="29476">MGLLDNLERGIEKAVRGAFSGRGGSLGPVEIATAVRRHMDRESFTMSQGRSFVPNVYRIRLSEEDFAAARKYGVALAEELCEEIIRHADSQGYTLLGPVKATFVKNTDLKRGQLGIESQTEKDAGQAPSSQAPAGQAAPAAPSAPSAPQAPAAPEARDIAPTVAQPAVPAQTPPAQAPVAMLDHEGRQHDLRADSTVIGRSTSADITIPDTGVSRRHLEVYRDGSRWIARDLGSTNGSYVDGEQLSGSHDQVELFDGALISLGNARLRFRLTTREV</sequence>
<evidence type="ECO:0000313" key="5">
    <source>
        <dbReference type="Proteomes" id="UP001500236"/>
    </source>
</evidence>
<dbReference type="Proteomes" id="UP001500236">
    <property type="component" value="Unassembled WGS sequence"/>
</dbReference>
<gene>
    <name evidence="4" type="ORF">GCM10010529_27780</name>
</gene>
<dbReference type="InterPro" id="IPR022128">
    <property type="entry name" value="FhaA_N"/>
</dbReference>
<comment type="caution">
    <text evidence="4">The sequence shown here is derived from an EMBL/GenBank/DDBJ whole genome shotgun (WGS) entry which is preliminary data.</text>
</comment>
<keyword evidence="1" id="KW-0597">Phosphoprotein</keyword>
<dbReference type="InterPro" id="IPR000253">
    <property type="entry name" value="FHA_dom"/>
</dbReference>
<dbReference type="InterPro" id="IPR008984">
    <property type="entry name" value="SMAD_FHA_dom_sf"/>
</dbReference>
<dbReference type="InterPro" id="IPR042287">
    <property type="entry name" value="FhaA_N_sf"/>
</dbReference>
<dbReference type="PROSITE" id="PS50006">
    <property type="entry name" value="FHA_DOMAIN"/>
    <property type="match status" value="1"/>
</dbReference>
<dbReference type="EMBL" id="BAAAVT010000022">
    <property type="protein sequence ID" value="GAA3074389.1"/>
    <property type="molecule type" value="Genomic_DNA"/>
</dbReference>
<reference evidence="5" key="1">
    <citation type="journal article" date="2019" name="Int. J. Syst. Evol. Microbiol.">
        <title>The Global Catalogue of Microorganisms (GCM) 10K type strain sequencing project: providing services to taxonomists for standard genome sequencing and annotation.</title>
        <authorList>
            <consortium name="The Broad Institute Genomics Platform"/>
            <consortium name="The Broad Institute Genome Sequencing Center for Infectious Disease"/>
            <person name="Wu L."/>
            <person name="Ma J."/>
        </authorList>
    </citation>
    <scope>NUCLEOTIDE SEQUENCE [LARGE SCALE GENOMIC DNA]</scope>
    <source>
        <strain evidence="5">JCM 14309</strain>
    </source>
</reference>
<dbReference type="Gene3D" id="2.60.200.20">
    <property type="match status" value="1"/>
</dbReference>
<dbReference type="SUPFAM" id="SSF49879">
    <property type="entry name" value="SMAD/FHA domain"/>
    <property type="match status" value="1"/>
</dbReference>
<dbReference type="Gene3D" id="3.30.2320.60">
    <property type="entry name" value="FhaA, phosphopeptide-binding domain (DUF3662)"/>
    <property type="match status" value="1"/>
</dbReference>
<dbReference type="CDD" id="cd00060">
    <property type="entry name" value="FHA"/>
    <property type="match status" value="1"/>
</dbReference>
<feature type="domain" description="FHA" evidence="3">
    <location>
        <begin position="196"/>
        <end position="245"/>
    </location>
</feature>
<name>A0ABP6M2Z5_9MICC</name>
<evidence type="ECO:0000256" key="1">
    <source>
        <dbReference type="ARBA" id="ARBA00022553"/>
    </source>
</evidence>